<organism evidence="2 3">
    <name type="scientific">Elysia crispata</name>
    <name type="common">lettuce slug</name>
    <dbReference type="NCBI Taxonomy" id="231223"/>
    <lineage>
        <taxon>Eukaryota</taxon>
        <taxon>Metazoa</taxon>
        <taxon>Spiralia</taxon>
        <taxon>Lophotrochozoa</taxon>
        <taxon>Mollusca</taxon>
        <taxon>Gastropoda</taxon>
        <taxon>Heterobranchia</taxon>
        <taxon>Euthyneura</taxon>
        <taxon>Panpulmonata</taxon>
        <taxon>Sacoglossa</taxon>
        <taxon>Placobranchoidea</taxon>
        <taxon>Plakobranchidae</taxon>
        <taxon>Elysia</taxon>
    </lineage>
</organism>
<proteinExistence type="predicted"/>
<dbReference type="Gene3D" id="3.20.16.10">
    <property type="entry name" value="Herpesvirus/Caudovirus protease domain"/>
    <property type="match status" value="1"/>
</dbReference>
<dbReference type="Proteomes" id="UP001283361">
    <property type="component" value="Unassembled WGS sequence"/>
</dbReference>
<feature type="compositionally biased region" description="Low complexity" evidence="1">
    <location>
        <begin position="367"/>
        <end position="376"/>
    </location>
</feature>
<feature type="region of interest" description="Disordered" evidence="1">
    <location>
        <begin position="346"/>
        <end position="409"/>
    </location>
</feature>
<sequence>MFVSGYVVRYCTIPGCDHTGEPDGRCSNVIGSRVYVDPAQKLLIKDKPLVISHNDKHVVGRCVQQIDAPDGILLTCVLDDAYLLESLRRRYDDFRDNYNPSIPDFETYCKKTLCSFSLSHNSATMDVRHVSLVDTPGRYGTAVEYKVDAGVVLKRRAENQFISDIVASHSTAFMPLGDRKAYLLRNDQLSFNPGNLCYINANRSLPTKRTGDTLASAPTAKMVNQQDMFNETAEFFRIYKIISANPGMLSGAPAAVAPPSLKRSLRLDEEEESAKRARISDDITEVAASASRMDTGAVPTSLSPTPAQAVGTSSSLAITNDQLLEVIKDGMKHAVTAALDAYKQQSTPPAAVQTPSATTGQSVPPVASGSGAGDDSTSYTASTADLPTDGCQVEASRGRSVNSGMTPNKQVMDMLVKHIMGLSE</sequence>
<gene>
    <name evidence="2" type="ORF">RRG08_010273</name>
</gene>
<comment type="caution">
    <text evidence="2">The sequence shown here is derived from an EMBL/GenBank/DDBJ whole genome shotgun (WGS) entry which is preliminary data.</text>
</comment>
<evidence type="ECO:0000313" key="2">
    <source>
        <dbReference type="EMBL" id="KAK3761549.1"/>
    </source>
</evidence>
<accession>A0AAE1D8M7</accession>
<protein>
    <submittedName>
        <fullName evidence="2">Uncharacterized protein</fullName>
    </submittedName>
</protein>
<keyword evidence="3" id="KW-1185">Reference proteome</keyword>
<feature type="compositionally biased region" description="Polar residues" evidence="1">
    <location>
        <begin position="399"/>
        <end position="409"/>
    </location>
</feature>
<feature type="compositionally biased region" description="Polar residues" evidence="1">
    <location>
        <begin position="346"/>
        <end position="362"/>
    </location>
</feature>
<name>A0AAE1D8M7_9GAST</name>
<dbReference type="SUPFAM" id="SSF50789">
    <property type="entry name" value="Herpes virus serine proteinase, assemblin"/>
    <property type="match status" value="1"/>
</dbReference>
<evidence type="ECO:0000256" key="1">
    <source>
        <dbReference type="SAM" id="MobiDB-lite"/>
    </source>
</evidence>
<dbReference type="InterPro" id="IPR035443">
    <property type="entry name" value="Herpes_virus_sf"/>
</dbReference>
<evidence type="ECO:0000313" key="3">
    <source>
        <dbReference type="Proteomes" id="UP001283361"/>
    </source>
</evidence>
<dbReference type="EMBL" id="JAWDGP010004873">
    <property type="protein sequence ID" value="KAK3761549.1"/>
    <property type="molecule type" value="Genomic_DNA"/>
</dbReference>
<reference evidence="2" key="1">
    <citation type="journal article" date="2023" name="G3 (Bethesda)">
        <title>A reference genome for the long-term kleptoplast-retaining sea slug Elysia crispata morphotype clarki.</title>
        <authorList>
            <person name="Eastman K.E."/>
            <person name="Pendleton A.L."/>
            <person name="Shaikh M.A."/>
            <person name="Suttiyut T."/>
            <person name="Ogas R."/>
            <person name="Tomko P."/>
            <person name="Gavelis G."/>
            <person name="Widhalm J.R."/>
            <person name="Wisecaver J.H."/>
        </authorList>
    </citation>
    <scope>NUCLEOTIDE SEQUENCE</scope>
    <source>
        <strain evidence="2">ECLA1</strain>
    </source>
</reference>
<dbReference type="AlphaFoldDB" id="A0AAE1D8M7"/>